<dbReference type="HOGENOM" id="CLU_175258_0_0_2"/>
<feature type="compositionally biased region" description="Polar residues" evidence="1">
    <location>
        <begin position="1"/>
        <end position="11"/>
    </location>
</feature>
<dbReference type="KEGG" id="mew:MSWAN_1266"/>
<evidence type="ECO:0000256" key="1">
    <source>
        <dbReference type="SAM" id="MobiDB-lite"/>
    </source>
</evidence>
<evidence type="ECO:0000313" key="2">
    <source>
        <dbReference type="EMBL" id="AEG18283.1"/>
    </source>
</evidence>
<accession>F6D670</accession>
<dbReference type="Proteomes" id="UP000009231">
    <property type="component" value="Chromosome"/>
</dbReference>
<dbReference type="AlphaFoldDB" id="F6D670"/>
<dbReference type="GeneID" id="10668771"/>
<dbReference type="eggNOG" id="arCOG14016">
    <property type="taxonomic scope" value="Archaea"/>
</dbReference>
<feature type="region of interest" description="Disordered" evidence="1">
    <location>
        <begin position="1"/>
        <end position="20"/>
    </location>
</feature>
<organism evidence="2 3">
    <name type="scientific">Methanobacterium paludis (strain DSM 25820 / JCM 18151 / SWAN1)</name>
    <dbReference type="NCBI Taxonomy" id="868131"/>
    <lineage>
        <taxon>Archaea</taxon>
        <taxon>Methanobacteriati</taxon>
        <taxon>Methanobacteriota</taxon>
        <taxon>Methanomada group</taxon>
        <taxon>Methanobacteria</taxon>
        <taxon>Methanobacteriales</taxon>
        <taxon>Methanobacteriaceae</taxon>
        <taxon>Methanobacterium</taxon>
    </lineage>
</organism>
<dbReference type="EMBL" id="CP002772">
    <property type="protein sequence ID" value="AEG18283.1"/>
    <property type="molecule type" value="Genomic_DNA"/>
</dbReference>
<keyword evidence="3" id="KW-1185">Reference proteome</keyword>
<name>F6D670_METPW</name>
<sequence length="112" mass="12922">MVRRIQNNKNQGWEEVKDPEDSIWRPEAIGDEISGIYLCKETDVGIYHSNKYTLETDNGEVDVFGSAVLDKKFDDIPIGYEVKIIYQGEKPSKPPKKPFKLFQVFKRSVNPD</sequence>
<dbReference type="RefSeq" id="WP_013825784.1">
    <property type="nucleotide sequence ID" value="NC_015574.1"/>
</dbReference>
<evidence type="ECO:0000313" key="3">
    <source>
        <dbReference type="Proteomes" id="UP000009231"/>
    </source>
</evidence>
<protein>
    <recommendedName>
        <fullName evidence="4">Nucleic acid binding OB-fold tRNA/helicase-type</fullName>
    </recommendedName>
</protein>
<proteinExistence type="predicted"/>
<evidence type="ECO:0008006" key="4">
    <source>
        <dbReference type="Google" id="ProtNLM"/>
    </source>
</evidence>
<gene>
    <name evidence="2" type="ordered locus">MSWAN_1266</name>
</gene>
<reference evidence="2 3" key="1">
    <citation type="journal article" date="2014" name="Int. J. Syst. Evol. Microbiol.">
        <title>Methanobacterium paludis sp. nov. and a novel strain of Methanobacterium lacus isolated from northern peatlands.</title>
        <authorList>
            <person name="Cadillo-Quiroz H."/>
            <person name="Brauer S.L."/>
            <person name="Goodson N."/>
            <person name="Yavitt J.B."/>
            <person name="Zinder S.H."/>
        </authorList>
    </citation>
    <scope>NUCLEOTIDE SEQUENCE [LARGE SCALE GENOMIC DNA]</scope>
    <source>
        <strain evidence="3">DSM 25820 / JCM 18151 / SWAN1</strain>
    </source>
</reference>